<feature type="region of interest" description="Disordered" evidence="1">
    <location>
        <begin position="1"/>
        <end position="30"/>
    </location>
</feature>
<sequence>MAKAKSSLCKTKSSNDKNEKTMKKKDLDFSESEIDVAEQLIQLSGDSDNNDNNNNNNNIHEEIISDGDTTHLINNTLNRMKSNLFDDQEDDGLDPRGKKKRFKSLSEIYSLTCKPLSDNIVNNVQ</sequence>
<dbReference type="Proteomes" id="UP000030645">
    <property type="component" value="Unassembled WGS sequence"/>
</dbReference>
<proteinExistence type="predicted"/>
<name>W9RXN8_9ROSA</name>
<evidence type="ECO:0000256" key="1">
    <source>
        <dbReference type="SAM" id="MobiDB-lite"/>
    </source>
</evidence>
<accession>W9RXN8</accession>
<feature type="compositionally biased region" description="Basic and acidic residues" evidence="1">
    <location>
        <begin position="13"/>
        <end position="28"/>
    </location>
</feature>
<keyword evidence="3" id="KW-1185">Reference proteome</keyword>
<evidence type="ECO:0000313" key="2">
    <source>
        <dbReference type="EMBL" id="EXB97295.1"/>
    </source>
</evidence>
<gene>
    <name evidence="2" type="ORF">L484_024156</name>
</gene>
<evidence type="ECO:0000313" key="3">
    <source>
        <dbReference type="Proteomes" id="UP000030645"/>
    </source>
</evidence>
<dbReference type="EMBL" id="KE345262">
    <property type="protein sequence ID" value="EXB97295.1"/>
    <property type="molecule type" value="Genomic_DNA"/>
</dbReference>
<protein>
    <submittedName>
        <fullName evidence="2">Uncharacterized protein</fullName>
    </submittedName>
</protein>
<organism evidence="2 3">
    <name type="scientific">Morus notabilis</name>
    <dbReference type="NCBI Taxonomy" id="981085"/>
    <lineage>
        <taxon>Eukaryota</taxon>
        <taxon>Viridiplantae</taxon>
        <taxon>Streptophyta</taxon>
        <taxon>Embryophyta</taxon>
        <taxon>Tracheophyta</taxon>
        <taxon>Spermatophyta</taxon>
        <taxon>Magnoliopsida</taxon>
        <taxon>eudicotyledons</taxon>
        <taxon>Gunneridae</taxon>
        <taxon>Pentapetalae</taxon>
        <taxon>rosids</taxon>
        <taxon>fabids</taxon>
        <taxon>Rosales</taxon>
        <taxon>Moraceae</taxon>
        <taxon>Moreae</taxon>
        <taxon>Morus</taxon>
    </lineage>
</organism>
<dbReference type="AlphaFoldDB" id="W9RXN8"/>
<reference evidence="3" key="1">
    <citation type="submission" date="2013-01" db="EMBL/GenBank/DDBJ databases">
        <title>Draft Genome Sequence of a Mulberry Tree, Morus notabilis C.K. Schneid.</title>
        <authorList>
            <person name="He N."/>
            <person name="Zhao S."/>
        </authorList>
    </citation>
    <scope>NUCLEOTIDE SEQUENCE</scope>
</reference>
<feature type="region of interest" description="Disordered" evidence="1">
    <location>
        <begin position="43"/>
        <end position="67"/>
    </location>
</feature>